<evidence type="ECO:0000313" key="1">
    <source>
        <dbReference type="EMBL" id="MEL0658168.1"/>
    </source>
</evidence>
<proteinExistence type="predicted"/>
<keyword evidence="2" id="KW-1185">Reference proteome</keyword>
<name>A0ABU9H8P2_9GAMM</name>
<dbReference type="InterPro" id="IPR017642">
    <property type="entry name" value="DNA_S_mod_DndB"/>
</dbReference>
<accession>A0ABU9H8P2</accession>
<gene>
    <name evidence="1" type="ORF">V6255_03355</name>
</gene>
<dbReference type="Pfam" id="PF14072">
    <property type="entry name" value="DndB"/>
    <property type="match status" value="1"/>
</dbReference>
<dbReference type="InterPro" id="IPR017601">
    <property type="entry name" value="DGQHR-contain_dom"/>
</dbReference>
<reference evidence="1 2" key="1">
    <citation type="submission" date="2024-02" db="EMBL/GenBank/DDBJ databases">
        <title>Bacteria isolated from the canopy kelp, Nereocystis luetkeana.</title>
        <authorList>
            <person name="Pfister C.A."/>
            <person name="Younker I.T."/>
            <person name="Light S.H."/>
        </authorList>
    </citation>
    <scope>NUCLEOTIDE SEQUENCE [LARGE SCALE GENOMIC DNA]</scope>
    <source>
        <strain evidence="1 2">TI.2.07</strain>
    </source>
</reference>
<dbReference type="CDD" id="cd16413">
    <property type="entry name" value="DGQHR_domain"/>
    <property type="match status" value="1"/>
</dbReference>
<dbReference type="NCBIfam" id="TIGR03187">
    <property type="entry name" value="DGQHR"/>
    <property type="match status" value="1"/>
</dbReference>
<comment type="caution">
    <text evidence="1">The sequence shown here is derived from an EMBL/GenBank/DDBJ whole genome shotgun (WGS) entry which is preliminary data.</text>
</comment>
<dbReference type="RefSeq" id="WP_341626875.1">
    <property type="nucleotide sequence ID" value="NZ_JBAKBA010000005.1"/>
</dbReference>
<protein>
    <submittedName>
        <fullName evidence="1">DGQHR domain-containing protein</fullName>
    </submittedName>
</protein>
<sequence>MELLGWNIGTDETKCYVTVMPSKEIFKISEVSRVDSDPQEGYQRLLSKKRAEDIAQYLSDGNIIPGSIILSAQEGCEITYDSSNNKINIDTSKAGLFVIDGQHRLYGSSLCPDDILLPVCIFVGLELKQEVQYFLDINSTQKGVPKTLRIELLKFLSEPESSEAILIKLFKDLGADIDSPLYNRTSATTSVPGKVSHVPFHSALGSLIEGKTLRKFDYEKKKVLIKNYLSAISEVLTQMETNDKRLTSSAFFQAIFKVFEDVCSSALTYYRNYKQSSFQNILEGIQKIDFEKHSGSNQQTINQMAIELQTLLDIHSMTLDEPNDLLG</sequence>
<dbReference type="Proteomes" id="UP001366060">
    <property type="component" value="Unassembled WGS sequence"/>
</dbReference>
<organism evidence="1 2">
    <name type="scientific">Psychromonas arctica</name>
    <dbReference type="NCBI Taxonomy" id="168275"/>
    <lineage>
        <taxon>Bacteria</taxon>
        <taxon>Pseudomonadati</taxon>
        <taxon>Pseudomonadota</taxon>
        <taxon>Gammaproteobacteria</taxon>
        <taxon>Alteromonadales</taxon>
        <taxon>Psychromonadaceae</taxon>
        <taxon>Psychromonas</taxon>
    </lineage>
</organism>
<dbReference type="EMBL" id="JBAKBA010000005">
    <property type="protein sequence ID" value="MEL0658168.1"/>
    <property type="molecule type" value="Genomic_DNA"/>
</dbReference>
<evidence type="ECO:0000313" key="2">
    <source>
        <dbReference type="Proteomes" id="UP001366060"/>
    </source>
</evidence>